<evidence type="ECO:0000256" key="1">
    <source>
        <dbReference type="ARBA" id="ARBA00004123"/>
    </source>
</evidence>
<keyword evidence="7" id="KW-0804">Transcription</keyword>
<dbReference type="STRING" id="4846.A0A367IWH0"/>
<evidence type="ECO:0000256" key="5">
    <source>
        <dbReference type="ARBA" id="ARBA00022833"/>
    </source>
</evidence>
<dbReference type="PROSITE" id="PS50157">
    <property type="entry name" value="ZINC_FINGER_C2H2_2"/>
    <property type="match status" value="2"/>
</dbReference>
<dbReference type="OrthoDB" id="6365676at2759"/>
<feature type="compositionally biased region" description="Polar residues" evidence="10">
    <location>
        <begin position="383"/>
        <end position="393"/>
    </location>
</feature>
<feature type="region of interest" description="Disordered" evidence="10">
    <location>
        <begin position="1"/>
        <end position="46"/>
    </location>
</feature>
<dbReference type="GO" id="GO:0000433">
    <property type="term" value="P:carbon catabolite repression of transcription from RNA polymerase II promoter by glucose"/>
    <property type="evidence" value="ECO:0007669"/>
    <property type="project" value="TreeGrafter"/>
</dbReference>
<evidence type="ECO:0000256" key="4">
    <source>
        <dbReference type="ARBA" id="ARBA00022771"/>
    </source>
</evidence>
<accession>A0A367IWH0</accession>
<feature type="non-terminal residue" evidence="12">
    <location>
        <position position="1"/>
    </location>
</feature>
<dbReference type="InterPro" id="IPR051007">
    <property type="entry name" value="creA/MIG_C2H2-ZnF"/>
</dbReference>
<keyword evidence="2" id="KW-0479">Metal-binding</keyword>
<keyword evidence="5" id="KW-0862">Zinc</keyword>
<evidence type="ECO:0000256" key="8">
    <source>
        <dbReference type="ARBA" id="ARBA00023242"/>
    </source>
</evidence>
<dbReference type="AlphaFoldDB" id="A0A367IWH0"/>
<evidence type="ECO:0000313" key="13">
    <source>
        <dbReference type="Proteomes" id="UP000253551"/>
    </source>
</evidence>
<feature type="compositionally biased region" description="Polar residues" evidence="10">
    <location>
        <begin position="117"/>
        <end position="131"/>
    </location>
</feature>
<protein>
    <recommendedName>
        <fullName evidence="11">C2H2-type domain-containing protein</fullName>
    </recommendedName>
</protein>
<dbReference type="PANTHER" id="PTHR47428">
    <property type="entry name" value="REGULATORY PROTEIN MIG1-RELATED"/>
    <property type="match status" value="1"/>
</dbReference>
<feature type="compositionally biased region" description="Polar residues" evidence="10">
    <location>
        <begin position="409"/>
        <end position="418"/>
    </location>
</feature>
<dbReference type="Pfam" id="PF00096">
    <property type="entry name" value="zf-C2H2"/>
    <property type="match status" value="2"/>
</dbReference>
<feature type="domain" description="C2H2-type" evidence="11">
    <location>
        <begin position="253"/>
        <end position="282"/>
    </location>
</feature>
<dbReference type="FunFam" id="3.30.160.60:FF:000446">
    <property type="entry name" value="Zinc finger protein"/>
    <property type="match status" value="1"/>
</dbReference>
<feature type="compositionally biased region" description="Low complexity" evidence="10">
    <location>
        <begin position="422"/>
        <end position="435"/>
    </location>
</feature>
<evidence type="ECO:0000256" key="3">
    <source>
        <dbReference type="ARBA" id="ARBA00022737"/>
    </source>
</evidence>
<gene>
    <name evidence="12" type="ORF">CU098_004184</name>
</gene>
<organism evidence="12 13">
    <name type="scientific">Rhizopus stolonifer</name>
    <name type="common">Rhizopus nigricans</name>
    <dbReference type="NCBI Taxonomy" id="4846"/>
    <lineage>
        <taxon>Eukaryota</taxon>
        <taxon>Fungi</taxon>
        <taxon>Fungi incertae sedis</taxon>
        <taxon>Mucoromycota</taxon>
        <taxon>Mucoromycotina</taxon>
        <taxon>Mucoromycetes</taxon>
        <taxon>Mucorales</taxon>
        <taxon>Mucorineae</taxon>
        <taxon>Rhizopodaceae</taxon>
        <taxon>Rhizopus</taxon>
    </lineage>
</organism>
<dbReference type="Proteomes" id="UP000253551">
    <property type="component" value="Unassembled WGS sequence"/>
</dbReference>
<keyword evidence="3" id="KW-0677">Repeat</keyword>
<keyword evidence="8" id="KW-0539">Nucleus</keyword>
<keyword evidence="13" id="KW-1185">Reference proteome</keyword>
<feature type="compositionally biased region" description="Low complexity" evidence="10">
    <location>
        <begin position="394"/>
        <end position="408"/>
    </location>
</feature>
<dbReference type="InterPro" id="IPR036236">
    <property type="entry name" value="Znf_C2H2_sf"/>
</dbReference>
<feature type="compositionally biased region" description="Low complexity" evidence="10">
    <location>
        <begin position="189"/>
        <end position="204"/>
    </location>
</feature>
<dbReference type="SMART" id="SM00355">
    <property type="entry name" value="ZnF_C2H2"/>
    <property type="match status" value="2"/>
</dbReference>
<feature type="compositionally biased region" description="Basic and acidic residues" evidence="10">
    <location>
        <begin position="11"/>
        <end position="28"/>
    </location>
</feature>
<dbReference type="GO" id="GO:0005737">
    <property type="term" value="C:cytoplasm"/>
    <property type="evidence" value="ECO:0007669"/>
    <property type="project" value="TreeGrafter"/>
</dbReference>
<dbReference type="InterPro" id="IPR013087">
    <property type="entry name" value="Znf_C2H2_type"/>
</dbReference>
<keyword evidence="4 9" id="KW-0863">Zinc-finger</keyword>
<name>A0A367IWH0_RHIST</name>
<evidence type="ECO:0000313" key="12">
    <source>
        <dbReference type="EMBL" id="RCH82043.1"/>
    </source>
</evidence>
<proteinExistence type="predicted"/>
<evidence type="ECO:0000256" key="6">
    <source>
        <dbReference type="ARBA" id="ARBA00023015"/>
    </source>
</evidence>
<dbReference type="PROSITE" id="PS00028">
    <property type="entry name" value="ZINC_FINGER_C2H2_1"/>
    <property type="match status" value="2"/>
</dbReference>
<evidence type="ECO:0000256" key="2">
    <source>
        <dbReference type="ARBA" id="ARBA00022723"/>
    </source>
</evidence>
<evidence type="ECO:0000256" key="7">
    <source>
        <dbReference type="ARBA" id="ARBA00023163"/>
    </source>
</evidence>
<dbReference type="EMBL" id="PJQM01005256">
    <property type="protein sequence ID" value="RCH82043.1"/>
    <property type="molecule type" value="Genomic_DNA"/>
</dbReference>
<dbReference type="Gene3D" id="3.30.160.60">
    <property type="entry name" value="Classic Zinc Finger"/>
    <property type="match status" value="2"/>
</dbReference>
<dbReference type="PANTHER" id="PTHR47428:SF1">
    <property type="entry name" value="REGULATORY PROTEIN MIG1-RELATED"/>
    <property type="match status" value="1"/>
</dbReference>
<feature type="domain" description="C2H2-type" evidence="11">
    <location>
        <begin position="223"/>
        <end position="252"/>
    </location>
</feature>
<evidence type="ECO:0000256" key="10">
    <source>
        <dbReference type="SAM" id="MobiDB-lite"/>
    </source>
</evidence>
<evidence type="ECO:0000256" key="9">
    <source>
        <dbReference type="PROSITE-ProRule" id="PRU00042"/>
    </source>
</evidence>
<comment type="caution">
    <text evidence="12">The sequence shown here is derived from an EMBL/GenBank/DDBJ whole genome shotgun (WGS) entry which is preliminary data.</text>
</comment>
<feature type="region of interest" description="Disordered" evidence="10">
    <location>
        <begin position="185"/>
        <end position="223"/>
    </location>
</feature>
<dbReference type="GO" id="GO:0008270">
    <property type="term" value="F:zinc ion binding"/>
    <property type="evidence" value="ECO:0007669"/>
    <property type="project" value="UniProtKB-KW"/>
</dbReference>
<reference evidence="12 13" key="1">
    <citation type="journal article" date="2018" name="G3 (Bethesda)">
        <title>Phylogenetic and Phylogenomic Definition of Rhizopus Species.</title>
        <authorList>
            <person name="Gryganskyi A.P."/>
            <person name="Golan J."/>
            <person name="Dolatabadi S."/>
            <person name="Mondo S."/>
            <person name="Robb S."/>
            <person name="Idnurm A."/>
            <person name="Muszewska A."/>
            <person name="Steczkiewicz K."/>
            <person name="Masonjones S."/>
            <person name="Liao H.L."/>
            <person name="Gajdeczka M.T."/>
            <person name="Anike F."/>
            <person name="Vuek A."/>
            <person name="Anishchenko I.M."/>
            <person name="Voigt K."/>
            <person name="de Hoog G.S."/>
            <person name="Smith M.E."/>
            <person name="Heitman J."/>
            <person name="Vilgalys R."/>
            <person name="Stajich J.E."/>
        </authorList>
    </citation>
    <scope>NUCLEOTIDE SEQUENCE [LARGE SCALE GENOMIC DNA]</scope>
    <source>
        <strain evidence="12 13">LSU 92-RS-03</strain>
    </source>
</reference>
<dbReference type="GO" id="GO:0005634">
    <property type="term" value="C:nucleus"/>
    <property type="evidence" value="ECO:0007669"/>
    <property type="project" value="UniProtKB-SubCell"/>
</dbReference>
<dbReference type="GO" id="GO:0000978">
    <property type="term" value="F:RNA polymerase II cis-regulatory region sequence-specific DNA binding"/>
    <property type="evidence" value="ECO:0007669"/>
    <property type="project" value="TreeGrafter"/>
</dbReference>
<dbReference type="SUPFAM" id="SSF57667">
    <property type="entry name" value="beta-beta-alpha zinc fingers"/>
    <property type="match status" value="1"/>
</dbReference>
<evidence type="ECO:0000259" key="11">
    <source>
        <dbReference type="PROSITE" id="PS50157"/>
    </source>
</evidence>
<feature type="region of interest" description="Disordered" evidence="10">
    <location>
        <begin position="100"/>
        <end position="148"/>
    </location>
</feature>
<comment type="subcellular location">
    <subcellularLocation>
        <location evidence="1">Nucleus</location>
    </subcellularLocation>
</comment>
<feature type="region of interest" description="Disordered" evidence="10">
    <location>
        <begin position="383"/>
        <end position="443"/>
    </location>
</feature>
<keyword evidence="6" id="KW-0805">Transcription regulation</keyword>
<sequence length="457" mass="50889">PNTPLMNEKLPGIDKLPKLDEDLVEIKPEQQQQQQQQQMLPSSAYLPPPPHTFNFNPNMMYNQHMSPPLTPAVSPSSVLLDSTQFKRKFSVDIGPFGFGSNIPHPSSVHDQDVYRRSSCSAVSMDSMNQPEPHSATPSPPPPTSSSSVANGYSVAVTAAAAAAAARCQSDYSFLNTSMQHHSFGNHLSNNATTTTSTAVTVPSPKNRRGSRAQHSGPNTQHKHACKYPYCSWSFKRYEHLKRHMLVHTGKRPHVCHFPGCGKSFSRSDNFHAHYRTHTKKTSLAQNQKSVVNNDQAGTSHDTSSSSNVAAATVAATAAAVSSSSMSNTNVMTPQHQVFQERTYFKQAPAFHMSFNQDMYNHRYPSEEPYQQHYMRNFHQQNLFSTPNPNDNFQSTMTTPTSSPDGSSSLLNHEQQTHPSFYHHPTTSSPIHSPPSDQRFNYMLNNTNSYGYQDYAED</sequence>
<feature type="non-terminal residue" evidence="12">
    <location>
        <position position="457"/>
    </location>
</feature>